<dbReference type="AlphaFoldDB" id="A0A1I4SDK9"/>
<evidence type="ECO:0000256" key="3">
    <source>
        <dbReference type="ARBA" id="ARBA00023163"/>
    </source>
</evidence>
<name>A0A1I4SDK9_9FLAO</name>
<dbReference type="Pfam" id="PF00392">
    <property type="entry name" value="GntR"/>
    <property type="match status" value="1"/>
</dbReference>
<feature type="domain" description="HTH gntR-type" evidence="4">
    <location>
        <begin position="17"/>
        <end position="84"/>
    </location>
</feature>
<dbReference type="EMBL" id="FOUZ01000001">
    <property type="protein sequence ID" value="SFM62596.1"/>
    <property type="molecule type" value="Genomic_DNA"/>
</dbReference>
<dbReference type="PROSITE" id="PS50949">
    <property type="entry name" value="HTH_GNTR"/>
    <property type="match status" value="1"/>
</dbReference>
<dbReference type="PANTHER" id="PTHR43537">
    <property type="entry name" value="TRANSCRIPTIONAL REGULATOR, GNTR FAMILY"/>
    <property type="match status" value="1"/>
</dbReference>
<dbReference type="GO" id="GO:0003677">
    <property type="term" value="F:DNA binding"/>
    <property type="evidence" value="ECO:0007669"/>
    <property type="project" value="UniProtKB-KW"/>
</dbReference>
<keyword evidence="6" id="KW-1185">Reference proteome</keyword>
<evidence type="ECO:0000256" key="2">
    <source>
        <dbReference type="ARBA" id="ARBA00023125"/>
    </source>
</evidence>
<keyword evidence="1" id="KW-0805">Transcription regulation</keyword>
<gene>
    <name evidence="5" type="ORF">SAMN05421738_101166</name>
</gene>
<dbReference type="InterPro" id="IPR008920">
    <property type="entry name" value="TF_FadR/GntR_C"/>
</dbReference>
<evidence type="ECO:0000313" key="5">
    <source>
        <dbReference type="EMBL" id="SFM62596.1"/>
    </source>
</evidence>
<dbReference type="Gene3D" id="1.20.120.530">
    <property type="entry name" value="GntR ligand-binding domain-like"/>
    <property type="match status" value="1"/>
</dbReference>
<dbReference type="Gene3D" id="1.10.10.10">
    <property type="entry name" value="Winged helix-like DNA-binding domain superfamily/Winged helix DNA-binding domain"/>
    <property type="match status" value="1"/>
</dbReference>
<evidence type="ECO:0000313" key="6">
    <source>
        <dbReference type="Proteomes" id="UP000199149"/>
    </source>
</evidence>
<dbReference type="SUPFAM" id="SSF46785">
    <property type="entry name" value="Winged helix' DNA-binding domain"/>
    <property type="match status" value="1"/>
</dbReference>
<proteinExistence type="predicted"/>
<sequence length="225" mass="26303">MFVYCIQYTFFNMITQESLKSQIIKALWQLIIDGKILPNEPMREIQLTEILNISRTPLREALQQLEWEGIVVSEARKGYRLAPFSEADIYEIYPLRAKLESFALELSGVPTKKVLDELNEINLKLLNTKSPKEVVELDERWHILLLSNCPNERLLKMIKTLHLQSQRYEYAYMAMNKMVEKSSNQHENIMLQLQNGELLKATELLAENNIVGMDTMLNWLKSNNQ</sequence>
<dbReference type="OrthoDB" id="389878at2"/>
<dbReference type="Proteomes" id="UP000199149">
    <property type="component" value="Unassembled WGS sequence"/>
</dbReference>
<keyword evidence="3" id="KW-0804">Transcription</keyword>
<dbReference type="SUPFAM" id="SSF48008">
    <property type="entry name" value="GntR ligand-binding domain-like"/>
    <property type="match status" value="1"/>
</dbReference>
<dbReference type="PANTHER" id="PTHR43537:SF24">
    <property type="entry name" value="GLUCONATE OPERON TRANSCRIPTIONAL REPRESSOR"/>
    <property type="match status" value="1"/>
</dbReference>
<organism evidence="5 6">
    <name type="scientific">Algoriella xinjiangensis</name>
    <dbReference type="NCBI Taxonomy" id="684065"/>
    <lineage>
        <taxon>Bacteria</taxon>
        <taxon>Pseudomonadati</taxon>
        <taxon>Bacteroidota</taxon>
        <taxon>Flavobacteriia</taxon>
        <taxon>Flavobacteriales</taxon>
        <taxon>Weeksellaceae</taxon>
        <taxon>Algoriella</taxon>
    </lineage>
</organism>
<dbReference type="STRING" id="684065.SAMN05421738_101166"/>
<dbReference type="Pfam" id="PF07729">
    <property type="entry name" value="FCD"/>
    <property type="match status" value="1"/>
</dbReference>
<evidence type="ECO:0000256" key="1">
    <source>
        <dbReference type="ARBA" id="ARBA00023015"/>
    </source>
</evidence>
<evidence type="ECO:0000259" key="4">
    <source>
        <dbReference type="PROSITE" id="PS50949"/>
    </source>
</evidence>
<dbReference type="InterPro" id="IPR036390">
    <property type="entry name" value="WH_DNA-bd_sf"/>
</dbReference>
<dbReference type="InterPro" id="IPR036388">
    <property type="entry name" value="WH-like_DNA-bd_sf"/>
</dbReference>
<protein>
    <submittedName>
        <fullName evidence="5">DNA-binding transcriptional regulator, GntR family</fullName>
    </submittedName>
</protein>
<dbReference type="SMART" id="SM00345">
    <property type="entry name" value="HTH_GNTR"/>
    <property type="match status" value="1"/>
</dbReference>
<accession>A0A1I4SDK9</accession>
<dbReference type="InterPro" id="IPR000524">
    <property type="entry name" value="Tscrpt_reg_HTH_GntR"/>
</dbReference>
<dbReference type="GO" id="GO:0003700">
    <property type="term" value="F:DNA-binding transcription factor activity"/>
    <property type="evidence" value="ECO:0007669"/>
    <property type="project" value="InterPro"/>
</dbReference>
<keyword evidence="2 5" id="KW-0238">DNA-binding</keyword>
<dbReference type="CDD" id="cd07377">
    <property type="entry name" value="WHTH_GntR"/>
    <property type="match status" value="1"/>
</dbReference>
<dbReference type="InterPro" id="IPR011711">
    <property type="entry name" value="GntR_C"/>
</dbReference>
<reference evidence="6" key="1">
    <citation type="submission" date="2016-10" db="EMBL/GenBank/DDBJ databases">
        <authorList>
            <person name="Varghese N."/>
            <person name="Submissions S."/>
        </authorList>
    </citation>
    <scope>NUCLEOTIDE SEQUENCE [LARGE SCALE GENOMIC DNA]</scope>
    <source>
        <strain evidence="6">XJ109</strain>
    </source>
</reference>